<comment type="caution">
    <text evidence="5">The sequence shown here is derived from an EMBL/GenBank/DDBJ whole genome shotgun (WGS) entry which is preliminary data.</text>
</comment>
<evidence type="ECO:0000256" key="2">
    <source>
        <dbReference type="ARBA" id="ARBA00023235"/>
    </source>
</evidence>
<evidence type="ECO:0000256" key="3">
    <source>
        <dbReference type="PIRSR" id="PIRSR613078-1"/>
    </source>
</evidence>
<sequence length="205" mass="22892">MTVLLVRHGETPWNAARRVQGWAPVPLSERGREQATLVGDHLAATYDVDRFVASDLRRTRETAVLVHEAGVDVEPTFHRAWRERDFGVYQGLSYEALFETYPEFAVTESGIAALEAVPERGESLLDCRERVLAAFDRLVADTEDETVLIVTHGGPLYALLARLKGIDYVESIAGESQKNCAVNELRGDPDEGFAIVRENDTSYRE</sequence>
<feature type="binding site" evidence="4">
    <location>
        <position position="58"/>
    </location>
    <ligand>
        <name>substrate</name>
    </ligand>
</feature>
<dbReference type="PROSITE" id="PS00175">
    <property type="entry name" value="PG_MUTASE"/>
    <property type="match status" value="1"/>
</dbReference>
<dbReference type="STRING" id="1227455.C449_12992"/>
<dbReference type="InterPro" id="IPR029033">
    <property type="entry name" value="His_PPase_superfam"/>
</dbReference>
<dbReference type="PATRIC" id="fig|1227455.4.peg.2656"/>
<gene>
    <name evidence="5" type="ORF">C449_12992</name>
</gene>
<keyword evidence="6" id="KW-1185">Reference proteome</keyword>
<dbReference type="SUPFAM" id="SSF53254">
    <property type="entry name" value="Phosphoglycerate mutase-like"/>
    <property type="match status" value="1"/>
</dbReference>
<evidence type="ECO:0000313" key="6">
    <source>
        <dbReference type="Proteomes" id="UP000011669"/>
    </source>
</evidence>
<dbReference type="InterPro" id="IPR013078">
    <property type="entry name" value="His_Pase_superF_clade-1"/>
</dbReference>
<reference evidence="5 6" key="1">
    <citation type="journal article" date="2014" name="PLoS Genet.">
        <title>Phylogenetically driven sequencing of extremely halophilic archaea reveals strategies for static and dynamic osmo-response.</title>
        <authorList>
            <person name="Becker E.A."/>
            <person name="Seitzer P.M."/>
            <person name="Tritt A."/>
            <person name="Larsen D."/>
            <person name="Krusor M."/>
            <person name="Yao A.I."/>
            <person name="Wu D."/>
            <person name="Madern D."/>
            <person name="Eisen J.A."/>
            <person name="Darling A.E."/>
            <person name="Facciotti M.T."/>
        </authorList>
    </citation>
    <scope>NUCLEOTIDE SEQUENCE [LARGE SCALE GENOMIC DNA]</scope>
    <source>
        <strain evidence="5 6">DSM 5350</strain>
    </source>
</reference>
<keyword evidence="2" id="KW-0413">Isomerase</keyword>
<dbReference type="OrthoDB" id="304253at2157"/>
<keyword evidence="1" id="KW-0324">Glycolysis</keyword>
<dbReference type="InParanoid" id="M0MDC6"/>
<evidence type="ECO:0000256" key="4">
    <source>
        <dbReference type="PIRSR" id="PIRSR613078-2"/>
    </source>
</evidence>
<protein>
    <submittedName>
        <fullName evidence="5">Fructose-2,6-bisphosphatase</fullName>
    </submittedName>
</protein>
<dbReference type="InterPro" id="IPR050275">
    <property type="entry name" value="PGM_Phosphatase"/>
</dbReference>
<accession>M0MDC6</accession>
<dbReference type="EMBL" id="AOMD01000028">
    <property type="protein sequence ID" value="EMA43736.1"/>
    <property type="molecule type" value="Genomic_DNA"/>
</dbReference>
<dbReference type="Gene3D" id="3.40.50.1240">
    <property type="entry name" value="Phosphoglycerate mutase-like"/>
    <property type="match status" value="1"/>
</dbReference>
<dbReference type="GO" id="GO:0005737">
    <property type="term" value="C:cytoplasm"/>
    <property type="evidence" value="ECO:0007669"/>
    <property type="project" value="TreeGrafter"/>
</dbReference>
<dbReference type="InterPro" id="IPR001345">
    <property type="entry name" value="PG/BPGM_mutase_AS"/>
</dbReference>
<dbReference type="Proteomes" id="UP000011669">
    <property type="component" value="Unassembled WGS sequence"/>
</dbReference>
<organism evidence="5 6">
    <name type="scientific">Halococcus saccharolyticus DSM 5350</name>
    <dbReference type="NCBI Taxonomy" id="1227455"/>
    <lineage>
        <taxon>Archaea</taxon>
        <taxon>Methanobacteriati</taxon>
        <taxon>Methanobacteriota</taxon>
        <taxon>Stenosarchaea group</taxon>
        <taxon>Halobacteria</taxon>
        <taxon>Halobacteriales</taxon>
        <taxon>Halococcaceae</taxon>
        <taxon>Halococcus</taxon>
    </lineage>
</organism>
<dbReference type="RefSeq" id="WP_006078457.1">
    <property type="nucleotide sequence ID" value="NZ_AOMD01000028.1"/>
</dbReference>
<dbReference type="PANTHER" id="PTHR48100:SF1">
    <property type="entry name" value="HISTIDINE PHOSPHATASE FAMILY PROTEIN-RELATED"/>
    <property type="match status" value="1"/>
</dbReference>
<dbReference type="Pfam" id="PF00300">
    <property type="entry name" value="His_Phos_1"/>
    <property type="match status" value="1"/>
</dbReference>
<dbReference type="SMART" id="SM00855">
    <property type="entry name" value="PGAM"/>
    <property type="match status" value="1"/>
</dbReference>
<dbReference type="CDD" id="cd07067">
    <property type="entry name" value="HP_PGM_like"/>
    <property type="match status" value="1"/>
</dbReference>
<dbReference type="GO" id="GO:0016791">
    <property type="term" value="F:phosphatase activity"/>
    <property type="evidence" value="ECO:0007669"/>
    <property type="project" value="TreeGrafter"/>
</dbReference>
<feature type="active site" description="Tele-phosphohistidine intermediate" evidence="3">
    <location>
        <position position="8"/>
    </location>
</feature>
<evidence type="ECO:0000256" key="1">
    <source>
        <dbReference type="ARBA" id="ARBA00023152"/>
    </source>
</evidence>
<feature type="active site" description="Proton donor/acceptor" evidence="3">
    <location>
        <position position="83"/>
    </location>
</feature>
<dbReference type="AlphaFoldDB" id="M0MDC6"/>
<feature type="binding site" evidence="4">
    <location>
        <begin position="7"/>
        <end position="14"/>
    </location>
    <ligand>
        <name>substrate</name>
    </ligand>
</feature>
<proteinExistence type="predicted"/>
<name>M0MDC6_9EURY</name>
<evidence type="ECO:0000313" key="5">
    <source>
        <dbReference type="EMBL" id="EMA43736.1"/>
    </source>
</evidence>
<dbReference type="PANTHER" id="PTHR48100">
    <property type="entry name" value="BROAD-SPECIFICITY PHOSPHATASE YOR283W-RELATED"/>
    <property type="match status" value="1"/>
</dbReference>